<dbReference type="Gene3D" id="2.60.120.10">
    <property type="entry name" value="Jelly Rolls"/>
    <property type="match status" value="1"/>
</dbReference>
<feature type="domain" description="HTH crp-type" evidence="4">
    <location>
        <begin position="89"/>
        <end position="155"/>
    </location>
</feature>
<name>A0ABV2SBM0_9GAMM</name>
<evidence type="ECO:0000259" key="4">
    <source>
        <dbReference type="PROSITE" id="PS51063"/>
    </source>
</evidence>
<dbReference type="Proteomes" id="UP001549366">
    <property type="component" value="Unassembled WGS sequence"/>
</dbReference>
<keyword evidence="2" id="KW-0238">DNA-binding</keyword>
<accession>A0ABV2SBM0</accession>
<dbReference type="InterPro" id="IPR036390">
    <property type="entry name" value="WH_DNA-bd_sf"/>
</dbReference>
<sequence length="163" mass="18173">MLIRDNPDATEQLAGILSVGSPVNEACFYHEQPFNTHPYTLSEVTCLCLPPNEVHQLIRKNIEFNQAMACSLSKKLLAFSNLTFFGKERDKSAKVQKALFSLFQITRQSELPITKSQLASLLGMSRNTVSLALKECEELNAIRTCSGSIVLKDLRKLASEQPN</sequence>
<dbReference type="PROSITE" id="PS51063">
    <property type="entry name" value="HTH_CRP_2"/>
    <property type="match status" value="1"/>
</dbReference>
<reference evidence="5 6" key="1">
    <citation type="submission" date="2024-06" db="EMBL/GenBank/DDBJ databases">
        <title>Genomic Encyclopedia of Type Strains, Phase V (KMG-V): Genome sequencing to study the core and pangenomes of soil and plant-associated prokaryotes.</title>
        <authorList>
            <person name="Whitman W."/>
        </authorList>
    </citation>
    <scope>NUCLEOTIDE SEQUENCE [LARGE SCALE GENOMIC DNA]</scope>
    <source>
        <strain evidence="5 6">NE40</strain>
    </source>
</reference>
<dbReference type="RefSeq" id="WP_354016247.1">
    <property type="nucleotide sequence ID" value="NZ_JBEWTB010000002.1"/>
</dbReference>
<evidence type="ECO:0000256" key="2">
    <source>
        <dbReference type="ARBA" id="ARBA00023125"/>
    </source>
</evidence>
<dbReference type="Gene3D" id="1.10.10.10">
    <property type="entry name" value="Winged helix-like DNA-binding domain superfamily/Winged helix DNA-binding domain"/>
    <property type="match status" value="1"/>
</dbReference>
<comment type="caution">
    <text evidence="5">The sequence shown here is derived from an EMBL/GenBank/DDBJ whole genome shotgun (WGS) entry which is preliminary data.</text>
</comment>
<dbReference type="InterPro" id="IPR018490">
    <property type="entry name" value="cNMP-bd_dom_sf"/>
</dbReference>
<gene>
    <name evidence="5" type="ORF">V5J35_000349</name>
</gene>
<proteinExistence type="predicted"/>
<dbReference type="SUPFAM" id="SSF51206">
    <property type="entry name" value="cAMP-binding domain-like"/>
    <property type="match status" value="1"/>
</dbReference>
<keyword evidence="6" id="KW-1185">Reference proteome</keyword>
<evidence type="ECO:0000256" key="1">
    <source>
        <dbReference type="ARBA" id="ARBA00023015"/>
    </source>
</evidence>
<evidence type="ECO:0000313" key="5">
    <source>
        <dbReference type="EMBL" id="MET4755157.1"/>
    </source>
</evidence>
<dbReference type="Pfam" id="PF13545">
    <property type="entry name" value="HTH_Crp_2"/>
    <property type="match status" value="1"/>
</dbReference>
<protein>
    <submittedName>
        <fullName evidence="5">CRP-like cAMP-binding protein</fullName>
    </submittedName>
</protein>
<dbReference type="InterPro" id="IPR012318">
    <property type="entry name" value="HTH_CRP"/>
</dbReference>
<keyword evidence="3" id="KW-0804">Transcription</keyword>
<dbReference type="InterPro" id="IPR014710">
    <property type="entry name" value="RmlC-like_jellyroll"/>
</dbReference>
<evidence type="ECO:0000256" key="3">
    <source>
        <dbReference type="ARBA" id="ARBA00023163"/>
    </source>
</evidence>
<organism evidence="5 6">
    <name type="scientific">Endozoicomonas lisbonensis</name>
    <dbReference type="NCBI Taxonomy" id="3120522"/>
    <lineage>
        <taxon>Bacteria</taxon>
        <taxon>Pseudomonadati</taxon>
        <taxon>Pseudomonadota</taxon>
        <taxon>Gammaproteobacteria</taxon>
        <taxon>Oceanospirillales</taxon>
        <taxon>Endozoicomonadaceae</taxon>
        <taxon>Endozoicomonas</taxon>
    </lineage>
</organism>
<dbReference type="InterPro" id="IPR036388">
    <property type="entry name" value="WH-like_DNA-bd_sf"/>
</dbReference>
<evidence type="ECO:0000313" key="6">
    <source>
        <dbReference type="Proteomes" id="UP001549366"/>
    </source>
</evidence>
<dbReference type="EMBL" id="JBEWTB010000002">
    <property type="protein sequence ID" value="MET4755157.1"/>
    <property type="molecule type" value="Genomic_DNA"/>
</dbReference>
<keyword evidence="1" id="KW-0805">Transcription regulation</keyword>
<dbReference type="SUPFAM" id="SSF46785">
    <property type="entry name" value="Winged helix' DNA-binding domain"/>
    <property type="match status" value="1"/>
</dbReference>